<dbReference type="AlphaFoldDB" id="A0A6H1ZT83"/>
<evidence type="ECO:0000313" key="2">
    <source>
        <dbReference type="EMBL" id="QJH98707.1"/>
    </source>
</evidence>
<sequence length="134" mass="15355">MFYDFTITIPTDATKAKPEVKEINLTYGVVHKVTVSFWPGPHGLAHLIIKQYDHQVLPSNIDESFHYDNYTHVMEERIELFDAPYELKLIGWGVGCKYPHQVKVGIGILPPECFPEYQKADTRLAKLLKLIGVK</sequence>
<accession>A0A6H1ZT83</accession>
<name>A0A6H1ZT83_9ZZZZ</name>
<evidence type="ECO:0000313" key="1">
    <source>
        <dbReference type="EMBL" id="QJA50410.1"/>
    </source>
</evidence>
<reference evidence="1" key="1">
    <citation type="submission" date="2020-03" db="EMBL/GenBank/DDBJ databases">
        <title>The deep terrestrial virosphere.</title>
        <authorList>
            <person name="Holmfeldt K."/>
            <person name="Nilsson E."/>
            <person name="Simone D."/>
            <person name="Lopez-Fernandez M."/>
            <person name="Wu X."/>
            <person name="de Brujin I."/>
            <person name="Lundin D."/>
            <person name="Andersson A."/>
            <person name="Bertilsson S."/>
            <person name="Dopson M."/>
        </authorList>
    </citation>
    <scope>NUCLEOTIDE SEQUENCE</scope>
    <source>
        <strain evidence="1">TM448A01747</strain>
        <strain evidence="2">TM448B01375</strain>
    </source>
</reference>
<dbReference type="EMBL" id="MT144193">
    <property type="protein sequence ID" value="QJA50410.1"/>
    <property type="molecule type" value="Genomic_DNA"/>
</dbReference>
<gene>
    <name evidence="1" type="ORF">TM448A01747_0013</name>
    <name evidence="2" type="ORF">TM448B01375_0008</name>
</gene>
<dbReference type="EMBL" id="MT144749">
    <property type="protein sequence ID" value="QJH98707.1"/>
    <property type="molecule type" value="Genomic_DNA"/>
</dbReference>
<protein>
    <submittedName>
        <fullName evidence="1">Uncharacterized protein</fullName>
    </submittedName>
</protein>
<proteinExistence type="predicted"/>
<organism evidence="1">
    <name type="scientific">viral metagenome</name>
    <dbReference type="NCBI Taxonomy" id="1070528"/>
    <lineage>
        <taxon>unclassified sequences</taxon>
        <taxon>metagenomes</taxon>
        <taxon>organismal metagenomes</taxon>
    </lineage>
</organism>